<evidence type="ECO:0000256" key="4">
    <source>
        <dbReference type="ARBA" id="ARBA00022679"/>
    </source>
</evidence>
<organism evidence="14">
    <name type="scientific">freshwater sediment metagenome</name>
    <dbReference type="NCBI Taxonomy" id="556182"/>
    <lineage>
        <taxon>unclassified sequences</taxon>
        <taxon>metagenomes</taxon>
        <taxon>ecological metagenomes</taxon>
    </lineage>
</organism>
<comment type="subcellular location">
    <subcellularLocation>
        <location evidence="10">Endomembrane system</location>
        <topology evidence="10">Single-pass membrane protein</topology>
    </subcellularLocation>
    <subcellularLocation>
        <location evidence="1">Membrane</location>
        <topology evidence="1">Single-pass type II membrane protein</topology>
    </subcellularLocation>
</comment>
<dbReference type="GO" id="GO:0012505">
    <property type="term" value="C:endomembrane system"/>
    <property type="evidence" value="ECO:0007669"/>
    <property type="project" value="UniProtKB-SubCell"/>
</dbReference>
<accession>A0AA48REC4</accession>
<dbReference type="GO" id="GO:0046920">
    <property type="term" value="F:alpha-(1-&gt;3)-fucosyltransferase activity"/>
    <property type="evidence" value="ECO:0007669"/>
    <property type="project" value="TreeGrafter"/>
</dbReference>
<proteinExistence type="inferred from homology"/>
<evidence type="ECO:0000256" key="2">
    <source>
        <dbReference type="ARBA" id="ARBA00008919"/>
    </source>
</evidence>
<dbReference type="Gene3D" id="3.40.50.11660">
    <property type="entry name" value="Glycosyl transferase family 10, C-terminal domain"/>
    <property type="match status" value="1"/>
</dbReference>
<evidence type="ECO:0000256" key="1">
    <source>
        <dbReference type="ARBA" id="ARBA00004606"/>
    </source>
</evidence>
<evidence type="ECO:0000259" key="12">
    <source>
        <dbReference type="Pfam" id="PF00852"/>
    </source>
</evidence>
<comment type="similarity">
    <text evidence="2">Belongs to the glycosyltransferase 10 family.</text>
</comment>
<dbReference type="PANTHER" id="PTHR11929">
    <property type="entry name" value="ALPHA- 1,3 -FUCOSYLTRANSFERASE"/>
    <property type="match status" value="1"/>
</dbReference>
<dbReference type="InterPro" id="IPR001503">
    <property type="entry name" value="Glyco_trans_10"/>
</dbReference>
<sequence length="305" mass="35419">MGSPLILFYNTFFDDPFNIDWIDPGARSAYVFDKSLYANADAAIFHIPDLVFGTPTLDDVANLQKPQGQLWVAWSKESAVNYPIQDDPVFMARFDLSMGYRRSADLWDSYVPPRQRWLEAMKQPTPSKTERAPLVMFQSAGFNKSLRSEFASELMRDIQVDSYGRHLNNRTLAEPDKGAETKLATISRYKFCLSLENAIEDDYVTEKFFDPLLVGTVPVYRGAPNVMDYAPGNDCFINAWNFRSPRELADYLRYLDEDDEAYQRYFLWRNQPLNPHFEDILRRREKDPSSQLLEEVNRRRARATA</sequence>
<feature type="domain" description="Fucosyltransferase C-terminal" evidence="12">
    <location>
        <begin position="136"/>
        <end position="271"/>
    </location>
</feature>
<evidence type="ECO:0000256" key="7">
    <source>
        <dbReference type="ARBA" id="ARBA00022989"/>
    </source>
</evidence>
<evidence type="ECO:0000256" key="5">
    <source>
        <dbReference type="ARBA" id="ARBA00022692"/>
    </source>
</evidence>
<dbReference type="Pfam" id="PF17039">
    <property type="entry name" value="Glyco_tran_10_N"/>
    <property type="match status" value="1"/>
</dbReference>
<keyword evidence="8" id="KW-0472">Membrane</keyword>
<name>A0AA48REC4_9ZZZZ</name>
<comment type="pathway">
    <text evidence="11">Protein modification.</text>
</comment>
<dbReference type="Pfam" id="PF00852">
    <property type="entry name" value="Glyco_transf_10"/>
    <property type="match status" value="1"/>
</dbReference>
<dbReference type="GO" id="GO:0016020">
    <property type="term" value="C:membrane"/>
    <property type="evidence" value="ECO:0007669"/>
    <property type="project" value="UniProtKB-SubCell"/>
</dbReference>
<dbReference type="SUPFAM" id="SSF53756">
    <property type="entry name" value="UDP-Glycosyltransferase/glycogen phosphorylase"/>
    <property type="match status" value="1"/>
</dbReference>
<evidence type="ECO:0000313" key="14">
    <source>
        <dbReference type="EMBL" id="CAJ0880948.1"/>
    </source>
</evidence>
<evidence type="ECO:0000256" key="3">
    <source>
        <dbReference type="ARBA" id="ARBA00022676"/>
    </source>
</evidence>
<gene>
    <name evidence="14" type="ORF">AMST5_03201</name>
</gene>
<feature type="domain" description="Fucosyltransferase N-terminal" evidence="13">
    <location>
        <begin position="4"/>
        <end position="110"/>
    </location>
</feature>
<keyword evidence="9" id="KW-0325">Glycoprotein</keyword>
<evidence type="ECO:0000256" key="9">
    <source>
        <dbReference type="ARBA" id="ARBA00023180"/>
    </source>
</evidence>
<dbReference type="FunFam" id="3.40.50.11660:FF:000002">
    <property type="entry name" value="Alpha-(1,3)-fucosyltransferase"/>
    <property type="match status" value="1"/>
</dbReference>
<evidence type="ECO:0000256" key="6">
    <source>
        <dbReference type="ARBA" id="ARBA00022968"/>
    </source>
</evidence>
<reference evidence="14" key="1">
    <citation type="submission" date="2023-07" db="EMBL/GenBank/DDBJ databases">
        <authorList>
            <person name="Pelsma A.J. K."/>
        </authorList>
    </citation>
    <scope>NUCLEOTIDE SEQUENCE</scope>
</reference>
<dbReference type="InterPro" id="IPR031481">
    <property type="entry name" value="Glyco_tran_10_N"/>
</dbReference>
<keyword evidence="4" id="KW-0808">Transferase</keyword>
<evidence type="ECO:0000256" key="8">
    <source>
        <dbReference type="ARBA" id="ARBA00023136"/>
    </source>
</evidence>
<keyword evidence="7" id="KW-1133">Transmembrane helix</keyword>
<evidence type="ECO:0000256" key="11">
    <source>
        <dbReference type="ARBA" id="ARBA00043952"/>
    </source>
</evidence>
<dbReference type="InterPro" id="IPR055270">
    <property type="entry name" value="Glyco_tran_10_C"/>
</dbReference>
<dbReference type="PANTHER" id="PTHR11929:SF194">
    <property type="entry name" value="ALPHA-(1,3)-FUCOSYLTRANSFERASE 10"/>
    <property type="match status" value="1"/>
</dbReference>
<evidence type="ECO:0000259" key="13">
    <source>
        <dbReference type="Pfam" id="PF17039"/>
    </source>
</evidence>
<keyword evidence="3" id="KW-0328">Glycosyltransferase</keyword>
<dbReference type="InterPro" id="IPR038577">
    <property type="entry name" value="GT10-like_C_sf"/>
</dbReference>
<dbReference type="AlphaFoldDB" id="A0AA48REC4"/>
<evidence type="ECO:0008006" key="15">
    <source>
        <dbReference type="Google" id="ProtNLM"/>
    </source>
</evidence>
<protein>
    <recommendedName>
        <fullName evidence="15">Alpha-(1,3)-fucosyltransferase FucT N-terminal domain-containing protein</fullName>
    </recommendedName>
</protein>
<keyword evidence="6" id="KW-0735">Signal-anchor</keyword>
<evidence type="ECO:0000256" key="10">
    <source>
        <dbReference type="ARBA" id="ARBA00037847"/>
    </source>
</evidence>
<keyword evidence="5" id="KW-0812">Transmembrane</keyword>
<dbReference type="EMBL" id="OY288114">
    <property type="protein sequence ID" value="CAJ0880948.1"/>
    <property type="molecule type" value="Genomic_DNA"/>
</dbReference>